<evidence type="ECO:0000256" key="10">
    <source>
        <dbReference type="ARBA" id="ARBA00023143"/>
    </source>
</evidence>
<comment type="similarity">
    <text evidence="3">Belongs to the FliM family.</text>
</comment>
<keyword evidence="7" id="KW-0997">Cell inner membrane</keyword>
<dbReference type="PIRSF" id="PIRSF002888">
    <property type="entry name" value="FliM"/>
    <property type="match status" value="1"/>
</dbReference>
<keyword evidence="15" id="KW-1185">Reference proteome</keyword>
<dbReference type="eggNOG" id="COG1868">
    <property type="taxonomic scope" value="Bacteria"/>
</dbReference>
<dbReference type="EMBL" id="FQ312005">
    <property type="protein sequence ID" value="CBW25466.1"/>
    <property type="molecule type" value="Genomic_DNA"/>
</dbReference>
<dbReference type="Gene3D" id="3.40.1550.10">
    <property type="entry name" value="CheC-like"/>
    <property type="match status" value="1"/>
</dbReference>
<dbReference type="InterPro" id="IPR036429">
    <property type="entry name" value="SpoA-like_sf"/>
</dbReference>
<dbReference type="Pfam" id="PF02154">
    <property type="entry name" value="FliM"/>
    <property type="match status" value="1"/>
</dbReference>
<organism evidence="14 15">
    <name type="scientific">Halobacteriovorax marinus (strain ATCC BAA-682 / DSM 15412 / SJ)</name>
    <name type="common">Bacteriovorax marinus</name>
    <dbReference type="NCBI Taxonomy" id="862908"/>
    <lineage>
        <taxon>Bacteria</taxon>
        <taxon>Pseudomonadati</taxon>
        <taxon>Bdellovibrionota</taxon>
        <taxon>Bacteriovoracia</taxon>
        <taxon>Bacteriovoracales</taxon>
        <taxon>Halobacteriovoraceae</taxon>
        <taxon>Halobacteriovorax</taxon>
    </lineage>
</organism>
<sequence>MAQVLSQDEVDALLNAVNDGDSDDLSFGGDSGDFDGGDDSDDNIQAYDLTNQDRVIRGRMPILEIISERFIRSFRVSLSNSLRKISTISMISTDLLKFGEFVNTLPIPSCMCIMRFNELRGPALLVFESKLAYAIIDSYFGGTDRPFTKIEGKEFTMIELSFMKKVMDMAINDLEEAWAPVHRIDAQYLRTEINPQFVGVVPPSDVIIATTLEVEFESASGTIMIVVPYSTIEPIKQKLSSSFQTDNDMADSIWTQAMNEHIKQAHATMVVKLGETNITVGDLVTLEKGDIIPLNQEASGEVVVEVEGVEKMKCLIGTHKGNRAVQITNVDKTIKREMSTTEE</sequence>
<dbReference type="GO" id="GO:0009425">
    <property type="term" value="C:bacterial-type flagellum basal body"/>
    <property type="evidence" value="ECO:0007669"/>
    <property type="project" value="UniProtKB-SubCell"/>
</dbReference>
<dbReference type="AlphaFoldDB" id="E1X4N6"/>
<comment type="function">
    <text evidence="11">FliM is one of three proteins (FliG, FliN, FliM) that forms the rotor-mounted switch complex (C ring), located at the base of the basal body. This complex interacts with the CheY and CheZ chemotaxis proteins, in addition to contacting components of the motor that determine the direction of flagellar rotation.</text>
</comment>
<reference evidence="15" key="1">
    <citation type="journal article" date="2013" name="ISME J.">
        <title>A small predatory core genome in the divergent marine Bacteriovorax marinus SJ and the terrestrial Bdellovibrio bacteriovorus.</title>
        <authorList>
            <person name="Crossman L.C."/>
            <person name="Chen H."/>
            <person name="Cerdeno-Tarraga A.M."/>
            <person name="Brooks K."/>
            <person name="Quail M.A."/>
            <person name="Pineiro S.A."/>
            <person name="Hobley L."/>
            <person name="Sockett R.E."/>
            <person name="Bentley S.D."/>
            <person name="Parkhill J."/>
            <person name="Williams H.N."/>
            <person name="Stine O.C."/>
        </authorList>
    </citation>
    <scope>NUCLEOTIDE SEQUENCE [LARGE SCALE GENOMIC DNA]</scope>
    <source>
        <strain evidence="15">ATCC BAA-682 / DSM 15412 / SJ</strain>
    </source>
</reference>
<proteinExistence type="inferred from homology"/>
<name>E1X4N6_HALMS</name>
<evidence type="ECO:0000313" key="14">
    <source>
        <dbReference type="EMBL" id="CBW25466.1"/>
    </source>
</evidence>
<evidence type="ECO:0000256" key="11">
    <source>
        <dbReference type="ARBA" id="ARBA00025044"/>
    </source>
</evidence>
<keyword evidence="14" id="KW-0966">Cell projection</keyword>
<keyword evidence="14" id="KW-0282">Flagellum</keyword>
<dbReference type="Proteomes" id="UP000008963">
    <property type="component" value="Chromosome"/>
</dbReference>
<feature type="domain" description="Flagellar motor switch protein FliN-like C-terminal" evidence="13">
    <location>
        <begin position="260"/>
        <end position="330"/>
    </location>
</feature>
<dbReference type="InterPro" id="IPR028976">
    <property type="entry name" value="CheC-like_sf"/>
</dbReference>
<dbReference type="RefSeq" id="WP_014243253.1">
    <property type="nucleotide sequence ID" value="NC_016620.1"/>
</dbReference>
<keyword evidence="9" id="KW-0472">Membrane</keyword>
<keyword evidence="6" id="KW-0145">Chemotaxis</keyword>
<dbReference type="OrthoDB" id="5289100at2"/>
<evidence type="ECO:0000256" key="4">
    <source>
        <dbReference type="ARBA" id="ARBA00021898"/>
    </source>
</evidence>
<evidence type="ECO:0000259" key="13">
    <source>
        <dbReference type="Pfam" id="PF01052"/>
    </source>
</evidence>
<dbReference type="SUPFAM" id="SSF101801">
    <property type="entry name" value="Surface presentation of antigens (SPOA)"/>
    <property type="match status" value="1"/>
</dbReference>
<evidence type="ECO:0000256" key="1">
    <source>
        <dbReference type="ARBA" id="ARBA00004117"/>
    </source>
</evidence>
<gene>
    <name evidence="14" type="primary">fliM</name>
    <name evidence="14" type="ordered locus">BMS_0556</name>
</gene>
<evidence type="ECO:0000256" key="8">
    <source>
        <dbReference type="ARBA" id="ARBA00022779"/>
    </source>
</evidence>
<dbReference type="STRING" id="862908.BMS_0556"/>
<accession>E1X4N6</accession>
<keyword evidence="14" id="KW-0969">Cilium</keyword>
<dbReference type="KEGG" id="bmx:BMS_0556"/>
<dbReference type="GO" id="GO:0050918">
    <property type="term" value="P:positive chemotaxis"/>
    <property type="evidence" value="ECO:0007669"/>
    <property type="project" value="TreeGrafter"/>
</dbReference>
<evidence type="ECO:0000256" key="3">
    <source>
        <dbReference type="ARBA" id="ARBA00011049"/>
    </source>
</evidence>
<keyword evidence="5" id="KW-1003">Cell membrane</keyword>
<protein>
    <recommendedName>
        <fullName evidence="4 12">Flagellar motor switch protein FliM</fullName>
    </recommendedName>
</protein>
<dbReference type="InterPro" id="IPR001689">
    <property type="entry name" value="Flag_FliM"/>
</dbReference>
<dbReference type="NCBIfam" id="TIGR01397">
    <property type="entry name" value="fliM_switch"/>
    <property type="match status" value="1"/>
</dbReference>
<dbReference type="SUPFAM" id="SSF103039">
    <property type="entry name" value="CheC-like"/>
    <property type="match status" value="1"/>
</dbReference>
<dbReference type="Pfam" id="PF01052">
    <property type="entry name" value="FliMN_C"/>
    <property type="match status" value="1"/>
</dbReference>
<evidence type="ECO:0000313" key="15">
    <source>
        <dbReference type="Proteomes" id="UP000008963"/>
    </source>
</evidence>
<dbReference type="PRINTS" id="PR00955">
    <property type="entry name" value="FLGMOTORFLIM"/>
</dbReference>
<dbReference type="InterPro" id="IPR001543">
    <property type="entry name" value="FliN-like_C"/>
</dbReference>
<dbReference type="Gene3D" id="2.30.330.10">
    <property type="entry name" value="SpoA-like"/>
    <property type="match status" value="1"/>
</dbReference>
<dbReference type="CDD" id="cd17908">
    <property type="entry name" value="FliM"/>
    <property type="match status" value="1"/>
</dbReference>
<dbReference type="PANTHER" id="PTHR30034">
    <property type="entry name" value="FLAGELLAR MOTOR SWITCH PROTEIN FLIM"/>
    <property type="match status" value="1"/>
</dbReference>
<evidence type="ECO:0000256" key="5">
    <source>
        <dbReference type="ARBA" id="ARBA00022475"/>
    </source>
</evidence>
<dbReference type="HOGENOM" id="CLU_052646_1_2_7"/>
<dbReference type="GO" id="GO:0005886">
    <property type="term" value="C:plasma membrane"/>
    <property type="evidence" value="ECO:0007669"/>
    <property type="project" value="UniProtKB-SubCell"/>
</dbReference>
<keyword evidence="10" id="KW-0975">Bacterial flagellum</keyword>
<evidence type="ECO:0000256" key="9">
    <source>
        <dbReference type="ARBA" id="ARBA00023136"/>
    </source>
</evidence>
<keyword evidence="8" id="KW-0283">Flagellar rotation</keyword>
<evidence type="ECO:0000256" key="2">
    <source>
        <dbReference type="ARBA" id="ARBA00004417"/>
    </source>
</evidence>
<evidence type="ECO:0000256" key="7">
    <source>
        <dbReference type="ARBA" id="ARBA00022519"/>
    </source>
</evidence>
<evidence type="ECO:0000256" key="6">
    <source>
        <dbReference type="ARBA" id="ARBA00022500"/>
    </source>
</evidence>
<comment type="subcellular location">
    <subcellularLocation>
        <location evidence="1">Bacterial flagellum basal body</location>
    </subcellularLocation>
    <subcellularLocation>
        <location evidence="2">Cell inner membrane</location>
        <topology evidence="2">Peripheral membrane protein</topology>
    </subcellularLocation>
</comment>
<dbReference type="GO" id="GO:0071978">
    <property type="term" value="P:bacterial-type flagellum-dependent swarming motility"/>
    <property type="evidence" value="ECO:0007669"/>
    <property type="project" value="TreeGrafter"/>
</dbReference>
<dbReference type="PANTHER" id="PTHR30034:SF3">
    <property type="entry name" value="FLAGELLAR MOTOR SWITCH PROTEIN FLIM"/>
    <property type="match status" value="1"/>
</dbReference>
<dbReference type="GO" id="GO:0003774">
    <property type="term" value="F:cytoskeletal motor activity"/>
    <property type="evidence" value="ECO:0007669"/>
    <property type="project" value="InterPro"/>
</dbReference>
<evidence type="ECO:0000256" key="12">
    <source>
        <dbReference type="NCBIfam" id="TIGR01397"/>
    </source>
</evidence>
<dbReference type="PATRIC" id="fig|862908.3.peg.534"/>